<reference evidence="2" key="2">
    <citation type="journal article" date="2021" name="Syst. Appl. Microbiol.">
        <title>Roseomonas hellenica sp. nov., isolated from roots of wild-growing Alkanna tinctoria.</title>
        <authorList>
            <person name="Rat A."/>
            <person name="Naranjo H.D."/>
            <person name="Lebbe L."/>
            <person name="Cnockaert M."/>
            <person name="Krigas N."/>
            <person name="Grigoriadou K."/>
            <person name="Maloupa E."/>
            <person name="Willems A."/>
        </authorList>
    </citation>
    <scope>NUCLEOTIDE SEQUENCE</scope>
    <source>
        <strain evidence="2">LMG 31228</strain>
    </source>
</reference>
<keyword evidence="1" id="KW-0472">Membrane</keyword>
<accession>A0A9X9X703</accession>
<evidence type="ECO:0000256" key="1">
    <source>
        <dbReference type="SAM" id="Phobius"/>
    </source>
</evidence>
<keyword evidence="1" id="KW-0812">Transmembrane</keyword>
<name>A0A9X9X703_9PROT</name>
<evidence type="ECO:0000313" key="3">
    <source>
        <dbReference type="Proteomes" id="UP001138709"/>
    </source>
</evidence>
<comment type="caution">
    <text evidence="2">The sequence shown here is derived from an EMBL/GenBank/DDBJ whole genome shotgun (WGS) entry which is preliminary data.</text>
</comment>
<proteinExistence type="predicted"/>
<organism evidence="2 3">
    <name type="scientific">Neoroseomonas eburnea</name>
    <dbReference type="NCBI Taxonomy" id="1346889"/>
    <lineage>
        <taxon>Bacteria</taxon>
        <taxon>Pseudomonadati</taxon>
        <taxon>Pseudomonadota</taxon>
        <taxon>Alphaproteobacteria</taxon>
        <taxon>Acetobacterales</taxon>
        <taxon>Acetobacteraceae</taxon>
        <taxon>Neoroseomonas</taxon>
    </lineage>
</organism>
<dbReference type="SUPFAM" id="SSF53850">
    <property type="entry name" value="Periplasmic binding protein-like II"/>
    <property type="match status" value="1"/>
</dbReference>
<sequence length="164" mass="17415">MAFVLLAWQPLLLALGAAAEPGGWHEKAGIALGLVGLSLLLLQFAHSGRWHLVSGRNGIDVAMRFHRAAAILVLVMALLHPVLFVLPLMLVEAPFAIIFSTDANVATVLEVAALFPAESHPAIAYPFAITRRAAGNGQARALLDFITGPETAATWQRFGFTLAG</sequence>
<reference evidence="2" key="1">
    <citation type="submission" date="2020-01" db="EMBL/GenBank/DDBJ databases">
        <authorList>
            <person name="Rat A."/>
        </authorList>
    </citation>
    <scope>NUCLEOTIDE SEQUENCE</scope>
    <source>
        <strain evidence="2">LMG 31228</strain>
    </source>
</reference>
<protein>
    <submittedName>
        <fullName evidence="2">Solute-binding protein</fullName>
    </submittedName>
</protein>
<keyword evidence="3" id="KW-1185">Reference proteome</keyword>
<evidence type="ECO:0000313" key="2">
    <source>
        <dbReference type="EMBL" id="MBR0679489.1"/>
    </source>
</evidence>
<dbReference type="Proteomes" id="UP001138709">
    <property type="component" value="Unassembled WGS sequence"/>
</dbReference>
<gene>
    <name evidence="2" type="ORF">GXW74_03250</name>
</gene>
<dbReference type="EMBL" id="JAAEDL010000002">
    <property type="protein sequence ID" value="MBR0679489.1"/>
    <property type="molecule type" value="Genomic_DNA"/>
</dbReference>
<feature type="transmembrane region" description="Helical" evidence="1">
    <location>
        <begin position="68"/>
        <end position="90"/>
    </location>
</feature>
<dbReference type="AlphaFoldDB" id="A0A9X9X703"/>
<feature type="transmembrane region" description="Helical" evidence="1">
    <location>
        <begin position="28"/>
        <end position="47"/>
    </location>
</feature>
<dbReference type="Gene3D" id="3.40.190.10">
    <property type="entry name" value="Periplasmic binding protein-like II"/>
    <property type="match status" value="2"/>
</dbReference>
<dbReference type="Pfam" id="PF13531">
    <property type="entry name" value="SBP_bac_11"/>
    <property type="match status" value="1"/>
</dbReference>
<dbReference type="RefSeq" id="WP_211844841.1">
    <property type="nucleotide sequence ID" value="NZ_JAAEDL010000002.1"/>
</dbReference>
<keyword evidence="1" id="KW-1133">Transmembrane helix</keyword>